<dbReference type="EMBL" id="JAMZMM010000079">
    <property type="protein sequence ID" value="MCP2728860.1"/>
    <property type="molecule type" value="Genomic_DNA"/>
</dbReference>
<evidence type="ECO:0000313" key="1">
    <source>
        <dbReference type="EMBL" id="MCP2728860.1"/>
    </source>
</evidence>
<dbReference type="AlphaFoldDB" id="A0AAE3GQF9"/>
<dbReference type="Proteomes" id="UP001204953">
    <property type="component" value="Unassembled WGS sequence"/>
</dbReference>
<gene>
    <name evidence="1" type="ORF">NJ959_10330</name>
</gene>
<reference evidence="1" key="1">
    <citation type="submission" date="2022-06" db="EMBL/GenBank/DDBJ databases">
        <title>New cyanobacteria of genus Symplocastrum in benthos of Lake Baikal.</title>
        <authorList>
            <person name="Sorokovikova E."/>
            <person name="Tikhonova I."/>
            <person name="Krasnopeev A."/>
            <person name="Evseev P."/>
            <person name="Gladkikh A."/>
            <person name="Belykh O."/>
        </authorList>
    </citation>
    <scope>NUCLEOTIDE SEQUENCE</scope>
    <source>
        <strain evidence="1">BBK-W-15</strain>
    </source>
</reference>
<name>A0AAE3GQF9_9CYAN</name>
<proteinExistence type="predicted"/>
<comment type="caution">
    <text evidence="1">The sequence shown here is derived from an EMBL/GenBank/DDBJ whole genome shotgun (WGS) entry which is preliminary data.</text>
</comment>
<organism evidence="1 2">
    <name type="scientific">Limnofasciculus baicalensis BBK-W-15</name>
    <dbReference type="NCBI Taxonomy" id="2699891"/>
    <lineage>
        <taxon>Bacteria</taxon>
        <taxon>Bacillati</taxon>
        <taxon>Cyanobacteriota</taxon>
        <taxon>Cyanophyceae</taxon>
        <taxon>Coleofasciculales</taxon>
        <taxon>Coleofasciculaceae</taxon>
        <taxon>Limnofasciculus</taxon>
        <taxon>Limnofasciculus baicalensis</taxon>
    </lineage>
</organism>
<keyword evidence="2" id="KW-1185">Reference proteome</keyword>
<protein>
    <submittedName>
        <fullName evidence="1">Uncharacterized protein</fullName>
    </submittedName>
</protein>
<evidence type="ECO:0000313" key="2">
    <source>
        <dbReference type="Proteomes" id="UP001204953"/>
    </source>
</evidence>
<accession>A0AAE3GQF9</accession>
<sequence>MILQLSSLAPSPSPLVHRYISPSPYSPFPIIWNLLAAALCDRTASAKLDDGIHSGVIELNSDREDKTQWLMNYHLYLTTITP</sequence>